<dbReference type="EMBL" id="QCXX01000002">
    <property type="protein sequence ID" value="PUV25069.1"/>
    <property type="molecule type" value="Genomic_DNA"/>
</dbReference>
<evidence type="ECO:0000313" key="1">
    <source>
        <dbReference type="EMBL" id="PUV25069.1"/>
    </source>
</evidence>
<dbReference type="Proteomes" id="UP000250831">
    <property type="component" value="Unassembled WGS sequence"/>
</dbReference>
<proteinExistence type="predicted"/>
<gene>
    <name evidence="1" type="ORF">DCO56_09000</name>
</gene>
<name>A0A363NWA8_9SPHI</name>
<protein>
    <submittedName>
        <fullName evidence="1">Uncharacterized protein</fullName>
    </submittedName>
</protein>
<evidence type="ECO:0000313" key="2">
    <source>
        <dbReference type="Proteomes" id="UP000250831"/>
    </source>
</evidence>
<comment type="caution">
    <text evidence="1">The sequence shown here is derived from an EMBL/GenBank/DDBJ whole genome shotgun (WGS) entry which is preliminary data.</text>
</comment>
<reference evidence="1 2" key="1">
    <citation type="submission" date="2018-04" db="EMBL/GenBank/DDBJ databases">
        <title>Sphingobacterium sp. M46 Genome.</title>
        <authorList>
            <person name="Cheng J."/>
            <person name="Li Y."/>
        </authorList>
    </citation>
    <scope>NUCLEOTIDE SEQUENCE [LARGE SCALE GENOMIC DNA]</scope>
    <source>
        <strain evidence="1 2">M46</strain>
    </source>
</reference>
<dbReference type="OrthoDB" id="1254477at2"/>
<dbReference type="AlphaFoldDB" id="A0A363NWA8"/>
<sequence length="203" mass="24109">MNRVAILLFLITLGGITFGQEKLWVNQTKVNDAMKFESQLNPDAKFLNQNIFMSSDYYPYLQKYPLQNPIVVERSAVDYLPLSVEYFFSEKDSLLRIVSCDWEVTKYNKSMQELAKGWKQENKKLDIYNKEYERIKKNMIQIFGQANADDQEPKSVKSPWDSSTYLSRKTVWDNMDLHAQLDLIFSDNTHRVRLTYYWKDKQN</sequence>
<accession>A0A363NWA8</accession>
<keyword evidence="2" id="KW-1185">Reference proteome</keyword>
<dbReference type="RefSeq" id="WP_108633401.1">
    <property type="nucleotide sequence ID" value="NZ_QCXX01000002.1"/>
</dbReference>
<organism evidence="1 2">
    <name type="scientific">Sphingobacterium athyrii</name>
    <dbReference type="NCBI Taxonomy" id="2152717"/>
    <lineage>
        <taxon>Bacteria</taxon>
        <taxon>Pseudomonadati</taxon>
        <taxon>Bacteroidota</taxon>
        <taxon>Sphingobacteriia</taxon>
        <taxon>Sphingobacteriales</taxon>
        <taxon>Sphingobacteriaceae</taxon>
        <taxon>Sphingobacterium</taxon>
    </lineage>
</organism>